<name>A0A2G6KA33_9BACT</name>
<evidence type="ECO:0000256" key="3">
    <source>
        <dbReference type="ARBA" id="ARBA00023163"/>
    </source>
</evidence>
<evidence type="ECO:0000256" key="1">
    <source>
        <dbReference type="ARBA" id="ARBA00023015"/>
    </source>
</evidence>
<proteinExistence type="predicted"/>
<dbReference type="PANTHER" id="PTHR30055">
    <property type="entry name" value="HTH-TYPE TRANSCRIPTIONAL REGULATOR RUTR"/>
    <property type="match status" value="1"/>
</dbReference>
<dbReference type="PANTHER" id="PTHR30055:SF234">
    <property type="entry name" value="HTH-TYPE TRANSCRIPTIONAL REGULATOR BETI"/>
    <property type="match status" value="1"/>
</dbReference>
<evidence type="ECO:0000313" key="6">
    <source>
        <dbReference type="EMBL" id="PIE31649.1"/>
    </source>
</evidence>
<keyword evidence="2 4" id="KW-0238">DNA-binding</keyword>
<reference evidence="6 7" key="1">
    <citation type="submission" date="2017-10" db="EMBL/GenBank/DDBJ databases">
        <title>Novel microbial diversity and functional potential in the marine mammal oral microbiome.</title>
        <authorList>
            <person name="Dudek N.K."/>
            <person name="Sun C.L."/>
            <person name="Burstein D."/>
            <person name="Kantor R.S."/>
            <person name="Aliaga Goltsman D.S."/>
            <person name="Bik E.M."/>
            <person name="Thomas B.C."/>
            <person name="Banfield J.F."/>
            <person name="Relman D.A."/>
        </authorList>
    </citation>
    <scope>NUCLEOTIDE SEQUENCE [LARGE SCALE GENOMIC DNA]</scope>
    <source>
        <strain evidence="6">DOLJORAL78_47_16</strain>
    </source>
</reference>
<keyword evidence="3" id="KW-0804">Transcription</keyword>
<organism evidence="6 7">
    <name type="scientific">candidate division KSB3 bacterium</name>
    <dbReference type="NCBI Taxonomy" id="2044937"/>
    <lineage>
        <taxon>Bacteria</taxon>
        <taxon>candidate division KSB3</taxon>
    </lineage>
</organism>
<dbReference type="PROSITE" id="PS50977">
    <property type="entry name" value="HTH_TETR_2"/>
    <property type="match status" value="1"/>
</dbReference>
<accession>A0A2G6KA33</accession>
<dbReference type="AlphaFoldDB" id="A0A2G6KA33"/>
<feature type="DNA-binding region" description="H-T-H motif" evidence="4">
    <location>
        <begin position="29"/>
        <end position="48"/>
    </location>
</feature>
<dbReference type="GO" id="GO:0003700">
    <property type="term" value="F:DNA-binding transcription factor activity"/>
    <property type="evidence" value="ECO:0007669"/>
    <property type="project" value="TreeGrafter"/>
</dbReference>
<dbReference type="GO" id="GO:0000976">
    <property type="term" value="F:transcription cis-regulatory region binding"/>
    <property type="evidence" value="ECO:0007669"/>
    <property type="project" value="TreeGrafter"/>
</dbReference>
<protein>
    <submittedName>
        <fullName evidence="6">TetR family transcriptional regulator</fullName>
    </submittedName>
</protein>
<evidence type="ECO:0000313" key="7">
    <source>
        <dbReference type="Proteomes" id="UP000230821"/>
    </source>
</evidence>
<feature type="domain" description="HTH tetR-type" evidence="5">
    <location>
        <begin position="6"/>
        <end position="66"/>
    </location>
</feature>
<keyword evidence="1" id="KW-0805">Transcription regulation</keyword>
<evidence type="ECO:0000256" key="2">
    <source>
        <dbReference type="ARBA" id="ARBA00023125"/>
    </source>
</evidence>
<dbReference type="Pfam" id="PF00440">
    <property type="entry name" value="TetR_N"/>
    <property type="match status" value="1"/>
</dbReference>
<dbReference type="Proteomes" id="UP000230821">
    <property type="component" value="Unassembled WGS sequence"/>
</dbReference>
<dbReference type="InterPro" id="IPR001647">
    <property type="entry name" value="HTH_TetR"/>
</dbReference>
<dbReference type="EMBL" id="PDSK01000134">
    <property type="protein sequence ID" value="PIE31649.1"/>
    <property type="molecule type" value="Genomic_DNA"/>
</dbReference>
<comment type="caution">
    <text evidence="6">The sequence shown here is derived from an EMBL/GenBank/DDBJ whole genome shotgun (WGS) entry which is preliminary data.</text>
</comment>
<evidence type="ECO:0000259" key="5">
    <source>
        <dbReference type="PROSITE" id="PS50977"/>
    </source>
</evidence>
<dbReference type="InterPro" id="IPR050109">
    <property type="entry name" value="HTH-type_TetR-like_transc_reg"/>
</dbReference>
<dbReference type="SUPFAM" id="SSF46689">
    <property type="entry name" value="Homeodomain-like"/>
    <property type="match status" value="1"/>
</dbReference>
<evidence type="ECO:0000256" key="4">
    <source>
        <dbReference type="PROSITE-ProRule" id="PRU00335"/>
    </source>
</evidence>
<dbReference type="InterPro" id="IPR009057">
    <property type="entry name" value="Homeodomain-like_sf"/>
</dbReference>
<dbReference type="Gene3D" id="1.10.357.10">
    <property type="entry name" value="Tetracycline Repressor, domain 2"/>
    <property type="match status" value="1"/>
</dbReference>
<sequence>MRRNKPNTRERILTATWHLLEQRHGQEVQMRHIAEAAGISRQALYLHFGSRTELMIATLRYVDETKGLYDRLNQFNVATTGIARLEASVDVWGHYIPEIYGLAKALLSTRDTDEATAAAWNDSMSCLRDACRQIVDTLEREGNLALGWSRDDAIDMLWTMLSIHNWEHLTIDCNWSTPQYIDWMKTLLKRTFVENSEVEQ</sequence>
<gene>
    <name evidence="6" type="ORF">CSA56_17720</name>
</gene>